<dbReference type="PANTHER" id="PTHR11679">
    <property type="entry name" value="VESICLE PROTEIN SORTING-ASSOCIATED"/>
    <property type="match status" value="1"/>
</dbReference>
<dbReference type="InterPro" id="IPR043154">
    <property type="entry name" value="Sec-1-like_dom1"/>
</dbReference>
<evidence type="ECO:0008006" key="10">
    <source>
        <dbReference type="Google" id="ProtNLM"/>
    </source>
</evidence>
<dbReference type="GO" id="GO:0016192">
    <property type="term" value="P:vesicle-mediated transport"/>
    <property type="evidence" value="ECO:0007669"/>
    <property type="project" value="InterPro"/>
</dbReference>
<gene>
    <name evidence="7" type="ORF">JBS370_LOCUS9643</name>
    <name evidence="6" type="ORF">JXQ802_LOCUS18492</name>
    <name evidence="4" type="ORF">PYM288_LOCUS9531</name>
    <name evidence="5" type="ORF">ZHD862_LOCUS8664</name>
</gene>
<evidence type="ECO:0000313" key="6">
    <source>
        <dbReference type="EMBL" id="CAF1087223.1"/>
    </source>
</evidence>
<dbReference type="GO" id="GO:0015031">
    <property type="term" value="P:protein transport"/>
    <property type="evidence" value="ECO:0007669"/>
    <property type="project" value="UniProtKB-KW"/>
</dbReference>
<name>A0A814BFM2_9BILA</name>
<dbReference type="Proteomes" id="UP000663864">
    <property type="component" value="Unassembled WGS sequence"/>
</dbReference>
<dbReference type="Gene3D" id="3.40.50.2060">
    <property type="match status" value="1"/>
</dbReference>
<dbReference type="Gene3D" id="1.25.40.60">
    <property type="match status" value="1"/>
</dbReference>
<dbReference type="PIRSF" id="PIRSF005715">
    <property type="entry name" value="VPS45_Sec1"/>
    <property type="match status" value="1"/>
</dbReference>
<evidence type="ECO:0000256" key="3">
    <source>
        <dbReference type="ARBA" id="ARBA00022927"/>
    </source>
</evidence>
<dbReference type="EMBL" id="CAJNOL010000487">
    <property type="protein sequence ID" value="CAF1087223.1"/>
    <property type="molecule type" value="Genomic_DNA"/>
</dbReference>
<evidence type="ECO:0000313" key="9">
    <source>
        <dbReference type="Proteomes" id="UP000663870"/>
    </source>
</evidence>
<sequence>MTTSSLQKFVGAKLISDMLRCDSVRQKERNDWKVLVMDRLATRIISASCKMHDIMSEGITIVEDIMKKREPLGMLEAVYFIQPTERSVNELINDFDKANALVPKYKAAHVFFTEACNSELFTKLTQSKCAKYIKTLREVNIAFLPYERQVFTLDSPDTFFIAYDPSQSQIRAAHLDVIAEQIATLCATLGEYPTIRYRCENEKMLEFAHAVQQKLNQYKADDATMGEGGDKAKSVLLLLDRGFDAVSPLLHELTFQAMAHDLLKIENDVFEYEVQTPGVDPKTNPGQKQKVLLDENDELWTELRHQHIAVVTQSITKKIKDFAIQKRVKESDRGERTTMKDLSLMIKKMPQYQKELNAYALHFNIAEQCMNAYNRDSGEKLCSVEQNLAMGTDPEGERIKDHMRNIVPLLLDTVIAIEDKLRIIMLYILHKNGITEENLDKLLSHALIPTDKKTIISNMQHLNLQIIQDQSRAGRRRNIPQPRKERTETTYTNSRWTPYVKDIMEDIIDDKLDQRQFPSVGGQRNVAANYAAQSSREFGGWIHNRKGAVRSGPRLIIFILGGVSYSELRCAYEVTQNNNKKWEVFIGSDHTTTPRHFLRDLEMKPRQEDEQ</sequence>
<dbReference type="Gene3D" id="3.40.50.1910">
    <property type="match status" value="1"/>
</dbReference>
<dbReference type="Proteomes" id="UP000663854">
    <property type="component" value="Unassembled WGS sequence"/>
</dbReference>
<dbReference type="FunFam" id="3.40.50.2060:FF:000001">
    <property type="entry name" value="syntaxin-binding protein 1 isoform X2"/>
    <property type="match status" value="1"/>
</dbReference>
<keyword evidence="9" id="KW-1185">Reference proteome</keyword>
<accession>A0A814BFM2</accession>
<dbReference type="Proteomes" id="UP000663836">
    <property type="component" value="Unassembled WGS sequence"/>
</dbReference>
<dbReference type="Proteomes" id="UP000663870">
    <property type="component" value="Unassembled WGS sequence"/>
</dbReference>
<proteinExistence type="inferred from homology"/>
<dbReference type="Gene3D" id="3.90.830.10">
    <property type="entry name" value="Syntaxin Binding Protein 1, Chain A, domain 2"/>
    <property type="match status" value="1"/>
</dbReference>
<dbReference type="EMBL" id="CAJNOT010000283">
    <property type="protein sequence ID" value="CAF0926017.1"/>
    <property type="molecule type" value="Genomic_DNA"/>
</dbReference>
<keyword evidence="3" id="KW-0653">Protein transport</keyword>
<reference evidence="5" key="1">
    <citation type="submission" date="2021-02" db="EMBL/GenBank/DDBJ databases">
        <authorList>
            <person name="Nowell W R."/>
        </authorList>
    </citation>
    <scope>NUCLEOTIDE SEQUENCE</scope>
</reference>
<organism evidence="5 8">
    <name type="scientific">Rotaria sordida</name>
    <dbReference type="NCBI Taxonomy" id="392033"/>
    <lineage>
        <taxon>Eukaryota</taxon>
        <taxon>Metazoa</taxon>
        <taxon>Spiralia</taxon>
        <taxon>Gnathifera</taxon>
        <taxon>Rotifera</taxon>
        <taxon>Eurotatoria</taxon>
        <taxon>Bdelloidea</taxon>
        <taxon>Philodinida</taxon>
        <taxon>Philodinidae</taxon>
        <taxon>Rotaria</taxon>
    </lineage>
</organism>
<dbReference type="SUPFAM" id="SSF56815">
    <property type="entry name" value="Sec1/munc18-like (SM) proteins"/>
    <property type="match status" value="1"/>
</dbReference>
<evidence type="ECO:0000313" key="8">
    <source>
        <dbReference type="Proteomes" id="UP000663864"/>
    </source>
</evidence>
<protein>
    <recommendedName>
        <fullName evidence="10">Syntaxin-binding protein 1</fullName>
    </recommendedName>
</protein>
<dbReference type="EMBL" id="CAJOBD010000664">
    <property type="protein sequence ID" value="CAF3703156.1"/>
    <property type="molecule type" value="Genomic_DNA"/>
</dbReference>
<comment type="caution">
    <text evidence="5">The sequence shown here is derived from an EMBL/GenBank/DDBJ whole genome shotgun (WGS) entry which is preliminary data.</text>
</comment>
<evidence type="ECO:0000256" key="1">
    <source>
        <dbReference type="ARBA" id="ARBA00009884"/>
    </source>
</evidence>
<dbReference type="Pfam" id="PF00995">
    <property type="entry name" value="Sec1"/>
    <property type="match status" value="1"/>
</dbReference>
<evidence type="ECO:0000313" key="4">
    <source>
        <dbReference type="EMBL" id="CAF0901094.1"/>
    </source>
</evidence>
<dbReference type="EMBL" id="CAJNOH010000140">
    <property type="protein sequence ID" value="CAF0901094.1"/>
    <property type="molecule type" value="Genomic_DNA"/>
</dbReference>
<comment type="similarity">
    <text evidence="1">Belongs to the STXBP/unc-18/SEC1 family.</text>
</comment>
<dbReference type="InterPro" id="IPR036045">
    <property type="entry name" value="Sec1-like_sf"/>
</dbReference>
<dbReference type="InterPro" id="IPR043127">
    <property type="entry name" value="Sec-1-like_dom3a"/>
</dbReference>
<evidence type="ECO:0000313" key="7">
    <source>
        <dbReference type="EMBL" id="CAF3703156.1"/>
    </source>
</evidence>
<evidence type="ECO:0000313" key="5">
    <source>
        <dbReference type="EMBL" id="CAF0926017.1"/>
    </source>
</evidence>
<dbReference type="InterPro" id="IPR001619">
    <property type="entry name" value="Sec1-like"/>
</dbReference>
<dbReference type="AlphaFoldDB" id="A0A814BFM2"/>
<keyword evidence="2" id="KW-0813">Transport</keyword>
<evidence type="ECO:0000256" key="2">
    <source>
        <dbReference type="ARBA" id="ARBA00022448"/>
    </source>
</evidence>
<dbReference type="InterPro" id="IPR027482">
    <property type="entry name" value="Sec1-like_dom2"/>
</dbReference>